<dbReference type="Proteomes" id="UP000266234">
    <property type="component" value="Unassembled WGS sequence"/>
</dbReference>
<evidence type="ECO:0000256" key="1">
    <source>
        <dbReference type="SAM" id="MobiDB-lite"/>
    </source>
</evidence>
<feature type="compositionally biased region" description="Low complexity" evidence="1">
    <location>
        <begin position="423"/>
        <end position="434"/>
    </location>
</feature>
<feature type="compositionally biased region" description="Basic and acidic residues" evidence="1">
    <location>
        <begin position="395"/>
        <end position="415"/>
    </location>
</feature>
<comment type="caution">
    <text evidence="2">The sequence shown here is derived from an EMBL/GenBank/DDBJ whole genome shotgun (WGS) entry which is preliminary data.</text>
</comment>
<accession>A0A395SHR8</accession>
<dbReference type="AlphaFoldDB" id="A0A395SHR8"/>
<evidence type="ECO:0000313" key="2">
    <source>
        <dbReference type="EMBL" id="RGP71994.1"/>
    </source>
</evidence>
<organism evidence="2 3">
    <name type="scientific">Fusarium longipes</name>
    <dbReference type="NCBI Taxonomy" id="694270"/>
    <lineage>
        <taxon>Eukaryota</taxon>
        <taxon>Fungi</taxon>
        <taxon>Dikarya</taxon>
        <taxon>Ascomycota</taxon>
        <taxon>Pezizomycotina</taxon>
        <taxon>Sordariomycetes</taxon>
        <taxon>Hypocreomycetidae</taxon>
        <taxon>Hypocreales</taxon>
        <taxon>Nectriaceae</taxon>
        <taxon>Fusarium</taxon>
    </lineage>
</organism>
<feature type="region of interest" description="Disordered" evidence="1">
    <location>
        <begin position="330"/>
        <end position="434"/>
    </location>
</feature>
<sequence>MQSTDIRDVFDFDGKDVKEACLLLHRSPPLWDCNMLDCNTWKDLGWPQKSESRNPILTHAWHVFGDAPEDVERTTQDRKKVEETLKFLGIDPRASFQDLYTSALMIETFWSNFIFLVSEPVNSVETGETVTMSPEEIFGINTLVLDHAKTPNACLQDIVKQRFGRREWKGDQVALIPTNPYVFRVVYHTDNSQSDSLTINQLKTVWLPTWAQVGDAPVSFAKNGQTNYFLSAVVRNRPNQNAPDLVRTYNAYGVNMRFKYEPETFMSKDWSIKDAPRTYFLFHQRLDIDIGLTNPHNFPEVYQPPYVNQELVDSVESFMARVKLRLPELTPKPDELTADTNRDRMEVDETPNHPPRGENRTAFRQPPRRSVPSGSAPKDPLTGPRQSATAESSESDPKRPRMDHHGNSSRGDRGRGGRRHGRNGNNRRNNNGWN</sequence>
<dbReference type="STRING" id="694270.A0A395SHR8"/>
<keyword evidence="3" id="KW-1185">Reference proteome</keyword>
<dbReference type="OrthoDB" id="5103079at2759"/>
<feature type="compositionally biased region" description="Basic and acidic residues" evidence="1">
    <location>
        <begin position="331"/>
        <end position="361"/>
    </location>
</feature>
<protein>
    <submittedName>
        <fullName evidence="2">Uncharacterized protein</fullName>
    </submittedName>
</protein>
<name>A0A395SHR8_9HYPO</name>
<gene>
    <name evidence="2" type="ORF">FLONG3_6893</name>
</gene>
<proteinExistence type="predicted"/>
<dbReference type="EMBL" id="PXOG01000152">
    <property type="protein sequence ID" value="RGP71994.1"/>
    <property type="molecule type" value="Genomic_DNA"/>
</dbReference>
<evidence type="ECO:0000313" key="3">
    <source>
        <dbReference type="Proteomes" id="UP000266234"/>
    </source>
</evidence>
<reference evidence="2 3" key="1">
    <citation type="journal article" date="2018" name="PLoS Pathog.">
        <title>Evolution of structural diversity of trichothecenes, a family of toxins produced by plant pathogenic and entomopathogenic fungi.</title>
        <authorList>
            <person name="Proctor R.H."/>
            <person name="McCormick S.P."/>
            <person name="Kim H.S."/>
            <person name="Cardoza R.E."/>
            <person name="Stanley A.M."/>
            <person name="Lindo L."/>
            <person name="Kelly A."/>
            <person name="Brown D.W."/>
            <person name="Lee T."/>
            <person name="Vaughan M.M."/>
            <person name="Alexander N.J."/>
            <person name="Busman M."/>
            <person name="Gutierrez S."/>
        </authorList>
    </citation>
    <scope>NUCLEOTIDE SEQUENCE [LARGE SCALE GENOMIC DNA]</scope>
    <source>
        <strain evidence="2 3">NRRL 20695</strain>
    </source>
</reference>